<keyword evidence="2" id="KW-0808">Transferase</keyword>
<reference evidence="2 3" key="1">
    <citation type="submission" date="2023-10" db="EMBL/GenBank/DDBJ databases">
        <title>Y20.</title>
        <authorList>
            <person name="Zhang G."/>
            <person name="Ding Y."/>
        </authorList>
    </citation>
    <scope>NUCLEOTIDE SEQUENCE [LARGE SCALE GENOMIC DNA]</scope>
    <source>
        <strain evidence="2 3">Y20</strain>
    </source>
</reference>
<keyword evidence="1" id="KW-0472">Membrane</keyword>
<feature type="transmembrane region" description="Helical" evidence="1">
    <location>
        <begin position="100"/>
        <end position="122"/>
    </location>
</feature>
<protein>
    <submittedName>
        <fullName evidence="2">Histidine kinase</fullName>
    </submittedName>
</protein>
<evidence type="ECO:0000313" key="2">
    <source>
        <dbReference type="EMBL" id="WOQ68762.1"/>
    </source>
</evidence>
<sequence>MRKDPVTVAAAVVVAVEGIALAATAVWMIAALVAGGAGDGPSALALILMTAAGSAALVAFAVAILGRHGWARSGAIVAQLLILAVALGAATGAYGSLATAVVLAAPAILALALVIAAARAAARPRSGDAAQE</sequence>
<dbReference type="RefSeq" id="WP_330169904.1">
    <property type="nucleotide sequence ID" value="NZ_CP137080.1"/>
</dbReference>
<feature type="transmembrane region" description="Helical" evidence="1">
    <location>
        <begin position="42"/>
        <end position="64"/>
    </location>
</feature>
<dbReference type="Proteomes" id="UP001329313">
    <property type="component" value="Chromosome"/>
</dbReference>
<evidence type="ECO:0000256" key="1">
    <source>
        <dbReference type="SAM" id="Phobius"/>
    </source>
</evidence>
<gene>
    <name evidence="2" type="ORF">RYJ27_08560</name>
</gene>
<dbReference type="AlphaFoldDB" id="A0AAU0MFZ7"/>
<keyword evidence="2" id="KW-0418">Kinase</keyword>
<dbReference type="GO" id="GO:0016301">
    <property type="term" value="F:kinase activity"/>
    <property type="evidence" value="ECO:0007669"/>
    <property type="project" value="UniProtKB-KW"/>
</dbReference>
<accession>A0AAU0MFZ7</accession>
<feature type="transmembrane region" description="Helical" evidence="1">
    <location>
        <begin position="76"/>
        <end position="94"/>
    </location>
</feature>
<organism evidence="2 3">
    <name type="scientific">Microbacterium limosum</name>
    <dbReference type="NCBI Taxonomy" id="3079935"/>
    <lineage>
        <taxon>Bacteria</taxon>
        <taxon>Bacillati</taxon>
        <taxon>Actinomycetota</taxon>
        <taxon>Actinomycetes</taxon>
        <taxon>Micrococcales</taxon>
        <taxon>Microbacteriaceae</taxon>
        <taxon>Microbacterium</taxon>
    </lineage>
</organism>
<name>A0AAU0MFZ7_9MICO</name>
<dbReference type="EMBL" id="CP137080">
    <property type="protein sequence ID" value="WOQ68762.1"/>
    <property type="molecule type" value="Genomic_DNA"/>
</dbReference>
<keyword evidence="1" id="KW-1133">Transmembrane helix</keyword>
<feature type="transmembrane region" description="Helical" evidence="1">
    <location>
        <begin position="7"/>
        <end position="30"/>
    </location>
</feature>
<dbReference type="KEGG" id="mliy:RYJ27_08560"/>
<evidence type="ECO:0000313" key="3">
    <source>
        <dbReference type="Proteomes" id="UP001329313"/>
    </source>
</evidence>
<keyword evidence="3" id="KW-1185">Reference proteome</keyword>
<proteinExistence type="predicted"/>
<keyword evidence="1" id="KW-0812">Transmembrane</keyword>